<sequence length="65" mass="7130">MGIFDKAKEALNSEKGEEVTKEGLDKAEDFAKDKLGEDKADQVDKARDAIDDKLGTNNDGDDENK</sequence>
<feature type="compositionally biased region" description="Basic and acidic residues" evidence="1">
    <location>
        <begin position="1"/>
        <end position="54"/>
    </location>
</feature>
<dbReference type="Proteomes" id="UP001230317">
    <property type="component" value="Unassembled WGS sequence"/>
</dbReference>
<dbReference type="GeneID" id="81675249"/>
<evidence type="ECO:0000256" key="1">
    <source>
        <dbReference type="SAM" id="MobiDB-lite"/>
    </source>
</evidence>
<dbReference type="EMBL" id="JASNVU010000003">
    <property type="protein sequence ID" value="MDK4334465.1"/>
    <property type="molecule type" value="Genomic_DNA"/>
</dbReference>
<dbReference type="Proteomes" id="UP001239414">
    <property type="component" value="Unassembled WGS sequence"/>
</dbReference>
<evidence type="ECO:0000313" key="3">
    <source>
        <dbReference type="EMBL" id="MDK4334465.1"/>
    </source>
</evidence>
<dbReference type="AlphaFoldDB" id="A0AAP4BWL9"/>
<dbReference type="InterPro" id="IPR028037">
    <property type="entry name" value="Antitoxin_Rv0909/MT0933"/>
</dbReference>
<keyword evidence="5" id="KW-1185">Reference proteome</keyword>
<organism evidence="3 4">
    <name type="scientific">Corynebacterium accolens</name>
    <dbReference type="NCBI Taxonomy" id="38284"/>
    <lineage>
        <taxon>Bacteria</taxon>
        <taxon>Bacillati</taxon>
        <taxon>Actinomycetota</taxon>
        <taxon>Actinomycetes</taxon>
        <taxon>Mycobacteriales</taxon>
        <taxon>Corynebacteriaceae</taxon>
        <taxon>Corynebacterium</taxon>
    </lineage>
</organism>
<reference evidence="3 5" key="1">
    <citation type="submission" date="2023-05" db="EMBL/GenBank/DDBJ databases">
        <title>Metabolic capabilities are highly conserved among human nasal-associated Corynebacterium species in pangenomic analyses.</title>
        <authorList>
            <person name="Tran T.H."/>
            <person name="Roberts A.Q."/>
            <person name="Escapa I.F."/>
            <person name="Gao W."/>
            <person name="Conlan S."/>
            <person name="Kong H."/>
            <person name="Segre J.A."/>
            <person name="Kelly M.S."/>
            <person name="Lemon K.P."/>
        </authorList>
    </citation>
    <scope>NUCLEOTIDE SEQUENCE</scope>
    <source>
        <strain evidence="3">KPL2618</strain>
        <strain evidence="2 5">KPL3802</strain>
    </source>
</reference>
<gene>
    <name evidence="2" type="ORF">QPX34_04600</name>
    <name evidence="3" type="ORF">QPX58_03395</name>
</gene>
<proteinExistence type="predicted"/>
<name>A0AAP4BWL9_9CORY</name>
<evidence type="ECO:0000313" key="4">
    <source>
        <dbReference type="Proteomes" id="UP001230317"/>
    </source>
</evidence>
<evidence type="ECO:0000313" key="2">
    <source>
        <dbReference type="EMBL" id="MDK4247308.1"/>
    </source>
</evidence>
<feature type="region of interest" description="Disordered" evidence="1">
    <location>
        <begin position="1"/>
        <end position="65"/>
    </location>
</feature>
<dbReference type="Pfam" id="PF14013">
    <property type="entry name" value="MT0933_antitox"/>
    <property type="match status" value="1"/>
</dbReference>
<dbReference type="EMBL" id="JASNUO010000004">
    <property type="protein sequence ID" value="MDK4247308.1"/>
    <property type="molecule type" value="Genomic_DNA"/>
</dbReference>
<dbReference type="RefSeq" id="WP_005279274.1">
    <property type="nucleotide sequence ID" value="NZ_CP046605.1"/>
</dbReference>
<evidence type="ECO:0000313" key="5">
    <source>
        <dbReference type="Proteomes" id="UP001239414"/>
    </source>
</evidence>
<protein>
    <submittedName>
        <fullName evidence="3">Antitoxin</fullName>
    </submittedName>
</protein>
<accession>A0AAP4BWL9</accession>
<comment type="caution">
    <text evidence="3">The sequence shown here is derived from an EMBL/GenBank/DDBJ whole genome shotgun (WGS) entry which is preliminary data.</text>
</comment>